<reference evidence="1 2" key="1">
    <citation type="submission" date="2018-06" db="EMBL/GenBank/DDBJ databases">
        <authorList>
            <consortium name="Pathogen Informatics"/>
            <person name="Doyle S."/>
        </authorList>
    </citation>
    <scope>NUCLEOTIDE SEQUENCE [LARGE SCALE GENOMIC DNA]</scope>
    <source>
        <strain evidence="1 2">NCTC11647</strain>
    </source>
</reference>
<organism evidence="1 2">
    <name type="scientific">Photobacterium damselae</name>
    <dbReference type="NCBI Taxonomy" id="38293"/>
    <lineage>
        <taxon>Bacteria</taxon>
        <taxon>Pseudomonadati</taxon>
        <taxon>Pseudomonadota</taxon>
        <taxon>Gammaproteobacteria</taxon>
        <taxon>Vibrionales</taxon>
        <taxon>Vibrionaceae</taxon>
        <taxon>Photobacterium</taxon>
    </lineage>
</organism>
<dbReference type="Proteomes" id="UP000251647">
    <property type="component" value="Unassembled WGS sequence"/>
</dbReference>
<dbReference type="AlphaFoldDB" id="A0A2T3QL79"/>
<sequence length="89" mass="10012">MKSILVTIILVLSLPSLSVSAKTNAEIKQEIIKQSIRSYPGRCPCPYNVTSNGSRCGKRSAWSKPGGYSPICYEREVTHEMISRWKRSH</sequence>
<protein>
    <submittedName>
        <fullName evidence="1">Uncharacterized protein</fullName>
    </submittedName>
</protein>
<proteinExistence type="predicted"/>
<accession>A0A2T3QL79</accession>
<gene>
    <name evidence="1" type="ORF">NCTC11647_02972</name>
</gene>
<evidence type="ECO:0000313" key="2">
    <source>
        <dbReference type="Proteomes" id="UP000251647"/>
    </source>
</evidence>
<dbReference type="EMBL" id="UATL01000005">
    <property type="protein sequence ID" value="SPY44037.1"/>
    <property type="molecule type" value="Genomic_DNA"/>
</dbReference>
<dbReference type="OrthoDB" id="5525214at2"/>
<name>A0A2T3QL79_PHODM</name>
<evidence type="ECO:0000313" key="1">
    <source>
        <dbReference type="EMBL" id="SPY44037.1"/>
    </source>
</evidence>